<protein>
    <submittedName>
        <fullName evidence="1">Uncharacterized protein</fullName>
    </submittedName>
</protein>
<sequence>MEKEVVINQDFHTITARSTDQLQTQLYKVLDLYRNNRKEFALISQVQPVNDKEFIVIIETIIEQQN</sequence>
<accession>A0A1G8P661</accession>
<proteinExistence type="predicted"/>
<evidence type="ECO:0000313" key="2">
    <source>
        <dbReference type="Proteomes" id="UP000199017"/>
    </source>
</evidence>
<evidence type="ECO:0000313" key="1">
    <source>
        <dbReference type="EMBL" id="SDI87922.1"/>
    </source>
</evidence>
<gene>
    <name evidence="1" type="ORF">SAMN05216352_113136</name>
</gene>
<dbReference type="AlphaFoldDB" id="A0A1G8P661"/>
<dbReference type="EMBL" id="FNDU01000013">
    <property type="protein sequence ID" value="SDI87922.1"/>
    <property type="molecule type" value="Genomic_DNA"/>
</dbReference>
<organism evidence="1 2">
    <name type="scientific">Alteribacillus bidgolensis</name>
    <dbReference type="NCBI Taxonomy" id="930129"/>
    <lineage>
        <taxon>Bacteria</taxon>
        <taxon>Bacillati</taxon>
        <taxon>Bacillota</taxon>
        <taxon>Bacilli</taxon>
        <taxon>Bacillales</taxon>
        <taxon>Bacillaceae</taxon>
        <taxon>Alteribacillus</taxon>
    </lineage>
</organism>
<dbReference type="RefSeq" id="WP_091587215.1">
    <property type="nucleotide sequence ID" value="NZ_FNDU01000013.1"/>
</dbReference>
<name>A0A1G8P661_9BACI</name>
<keyword evidence="2" id="KW-1185">Reference proteome</keyword>
<reference evidence="1 2" key="1">
    <citation type="submission" date="2016-10" db="EMBL/GenBank/DDBJ databases">
        <authorList>
            <person name="de Groot N.N."/>
        </authorList>
    </citation>
    <scope>NUCLEOTIDE SEQUENCE [LARGE SCALE GENOMIC DNA]</scope>
    <source>
        <strain evidence="2">P4B,CCM 7963,CECT 7998,DSM 25260,IBRC-M 10614,KCTC 13821</strain>
    </source>
</reference>
<dbReference type="Proteomes" id="UP000199017">
    <property type="component" value="Unassembled WGS sequence"/>
</dbReference>